<protein>
    <recommendedName>
        <fullName evidence="3">Minor tail protein</fullName>
    </recommendedName>
</protein>
<proteinExistence type="predicted"/>
<sequence length="237" mass="25869">MSTVEYIIKVVNISGSTANYMLFSQQPEPSTTVGKIYTNIWVTSPGVPSPRGQARYSIKTGNFAICGMTAEPITYGAVVSTSDYAPVQLASKDLPGTVPVMDIVGGGPQFVEPYGSTRKENSFGIETKPFDMERYKTVYVGYGKNNDKGEVVPVAVWQAQSATRYELTPIAQYYIGTGDFHAGTTVDITTIGQIAKVDFTTAPSGQTVAIVTHNPDRTYKVEFEYPPKMKPYRVNSE</sequence>
<dbReference type="EMBL" id="JAAHCF010000409">
    <property type="protein sequence ID" value="KAK8144256.1"/>
    <property type="molecule type" value="Genomic_DNA"/>
</dbReference>
<keyword evidence="2" id="KW-1185">Reference proteome</keyword>
<reference evidence="1 2" key="1">
    <citation type="submission" date="2020-02" db="EMBL/GenBank/DDBJ databases">
        <title>Comparative genomics of the hypocrealean fungal genus Beauvera.</title>
        <authorList>
            <person name="Showalter D.N."/>
            <person name="Bushley K.E."/>
            <person name="Rehner S.A."/>
        </authorList>
    </citation>
    <scope>NUCLEOTIDE SEQUENCE [LARGE SCALE GENOMIC DNA]</scope>
    <source>
        <strain evidence="1 2">ARSEF4384</strain>
    </source>
</reference>
<name>A0AAW0RR06_9HYPO</name>
<organism evidence="1 2">
    <name type="scientific">Beauveria asiatica</name>
    <dbReference type="NCBI Taxonomy" id="1069075"/>
    <lineage>
        <taxon>Eukaryota</taxon>
        <taxon>Fungi</taxon>
        <taxon>Dikarya</taxon>
        <taxon>Ascomycota</taxon>
        <taxon>Pezizomycotina</taxon>
        <taxon>Sordariomycetes</taxon>
        <taxon>Hypocreomycetidae</taxon>
        <taxon>Hypocreales</taxon>
        <taxon>Cordycipitaceae</taxon>
        <taxon>Beauveria</taxon>
    </lineage>
</organism>
<accession>A0AAW0RR06</accession>
<evidence type="ECO:0008006" key="3">
    <source>
        <dbReference type="Google" id="ProtNLM"/>
    </source>
</evidence>
<dbReference type="Proteomes" id="UP001397290">
    <property type="component" value="Unassembled WGS sequence"/>
</dbReference>
<comment type="caution">
    <text evidence="1">The sequence shown here is derived from an EMBL/GenBank/DDBJ whole genome shotgun (WGS) entry which is preliminary data.</text>
</comment>
<gene>
    <name evidence="1" type="ORF">G3M48_006064</name>
</gene>
<dbReference type="AlphaFoldDB" id="A0AAW0RR06"/>
<evidence type="ECO:0000313" key="2">
    <source>
        <dbReference type="Proteomes" id="UP001397290"/>
    </source>
</evidence>
<evidence type="ECO:0000313" key="1">
    <source>
        <dbReference type="EMBL" id="KAK8144256.1"/>
    </source>
</evidence>